<proteinExistence type="predicted"/>
<dbReference type="Proteomes" id="UP001165960">
    <property type="component" value="Unassembled WGS sequence"/>
</dbReference>
<keyword evidence="2" id="KW-1185">Reference proteome</keyword>
<gene>
    <name evidence="1" type="ORF">DSO57_1035943</name>
</gene>
<dbReference type="EMBL" id="QTSX02004591">
    <property type="protein sequence ID" value="KAJ9063916.1"/>
    <property type="molecule type" value="Genomic_DNA"/>
</dbReference>
<organism evidence="1 2">
    <name type="scientific">Entomophthora muscae</name>
    <dbReference type="NCBI Taxonomy" id="34485"/>
    <lineage>
        <taxon>Eukaryota</taxon>
        <taxon>Fungi</taxon>
        <taxon>Fungi incertae sedis</taxon>
        <taxon>Zoopagomycota</taxon>
        <taxon>Entomophthoromycotina</taxon>
        <taxon>Entomophthoromycetes</taxon>
        <taxon>Entomophthorales</taxon>
        <taxon>Entomophthoraceae</taxon>
        <taxon>Entomophthora</taxon>
    </lineage>
</organism>
<evidence type="ECO:0000313" key="2">
    <source>
        <dbReference type="Proteomes" id="UP001165960"/>
    </source>
</evidence>
<name>A0ACC2SNF5_9FUNG</name>
<evidence type="ECO:0000313" key="1">
    <source>
        <dbReference type="EMBL" id="KAJ9063916.1"/>
    </source>
</evidence>
<reference evidence="1" key="1">
    <citation type="submission" date="2022-04" db="EMBL/GenBank/DDBJ databases">
        <title>Genome of the entomopathogenic fungus Entomophthora muscae.</title>
        <authorList>
            <person name="Elya C."/>
            <person name="Lovett B.R."/>
            <person name="Lee E."/>
            <person name="Macias A.M."/>
            <person name="Hajek A.E."/>
            <person name="De Bivort B.L."/>
            <person name="Kasson M.T."/>
            <person name="De Fine Licht H.H."/>
            <person name="Stajich J.E."/>
        </authorList>
    </citation>
    <scope>NUCLEOTIDE SEQUENCE</scope>
    <source>
        <strain evidence="1">Berkeley</strain>
    </source>
</reference>
<accession>A0ACC2SNF5</accession>
<sequence length="114" mass="12462">MNILLDLLSCDPAMYLVQGDEYPLVTLILASQVILPPSLPQTPGHLPPTQAVGLCPLAPPQQDIPLALPGYLLHNVLMVQHSSTDIMVLLSKLTPEHPKEGTYTLKESIVYQNK</sequence>
<protein>
    <submittedName>
        <fullName evidence="1">Uncharacterized protein</fullName>
    </submittedName>
</protein>
<comment type="caution">
    <text evidence="1">The sequence shown here is derived from an EMBL/GenBank/DDBJ whole genome shotgun (WGS) entry which is preliminary data.</text>
</comment>